<evidence type="ECO:0000313" key="1">
    <source>
        <dbReference type="EMBL" id="CRL41069.1"/>
    </source>
</evidence>
<evidence type="ECO:0000313" key="2">
    <source>
        <dbReference type="EMBL" id="MCC2747730.1"/>
    </source>
</evidence>
<organism evidence="1 3">
    <name type="scientific">Agathobacter rectalis</name>
    <dbReference type="NCBI Taxonomy" id="39491"/>
    <lineage>
        <taxon>Bacteria</taxon>
        <taxon>Bacillati</taxon>
        <taxon>Bacillota</taxon>
        <taxon>Clostridia</taxon>
        <taxon>Lachnospirales</taxon>
        <taxon>Lachnospiraceae</taxon>
        <taxon>Agathobacter</taxon>
    </lineage>
</organism>
<reference evidence="1" key="1">
    <citation type="submission" date="2015-05" db="EMBL/GenBank/DDBJ databases">
        <authorList>
            <person name="Wang D.B."/>
            <person name="Wang M."/>
        </authorList>
    </citation>
    <scope>NUCLEOTIDE SEQUENCE [LARGE SCALE GENOMIC DNA]</scope>
    <source>
        <strain evidence="1">T1-815</strain>
    </source>
</reference>
<protein>
    <submittedName>
        <fullName evidence="1">Uncharacterized protein</fullName>
    </submittedName>
</protein>
<dbReference type="Proteomes" id="UP001197847">
    <property type="component" value="Unassembled WGS sequence"/>
</dbReference>
<reference evidence="3" key="2">
    <citation type="submission" date="2015-05" db="EMBL/GenBank/DDBJ databases">
        <authorList>
            <consortium name="Pathogen Informatics"/>
        </authorList>
    </citation>
    <scope>NUCLEOTIDE SEQUENCE [LARGE SCALE GENOMIC DNA]</scope>
    <source>
        <strain evidence="3">T1-815</strain>
    </source>
</reference>
<reference evidence="2" key="3">
    <citation type="submission" date="2021-10" db="EMBL/GenBank/DDBJ databases">
        <title>Collection of gut derived symbiotic bacterial strains cultured from healthy donors.</title>
        <authorList>
            <person name="Lin H."/>
            <person name="Littmann E."/>
            <person name="Claire K."/>
            <person name="Pamer E."/>
        </authorList>
    </citation>
    <scope>NUCLEOTIDE SEQUENCE</scope>
    <source>
        <strain evidence="2">MSK.22.92</strain>
    </source>
</reference>
<gene>
    <name evidence="2" type="ORF">LK487_11950</name>
    <name evidence="1" type="ORF">T1815_25651</name>
</gene>
<dbReference type="RefSeq" id="WP_055062491.1">
    <property type="nucleotide sequence ID" value="NZ_CVRQ01000028.1"/>
</dbReference>
<name>A0A0M6WV35_9FIRM</name>
<dbReference type="AlphaFoldDB" id="A0A0M6WV35"/>
<accession>A0A0M6WV35</accession>
<dbReference type="EMBL" id="JAJFBX010000018">
    <property type="protein sequence ID" value="MCC2747730.1"/>
    <property type="molecule type" value="Genomic_DNA"/>
</dbReference>
<sequence length="369" mass="42082">MKKNNEPSETEKRNNRVTAYLQKIYAMAQNTQTQIKPSKYSPLLLEVFNSKTISYREIVLTSLVAKYLDKAFNSHTNFYGCKPRAIYENPIKDFLIEHGFPCTKSGPLNIAKASNIDEAWSSQRDPKEDAEKTMILCDAISGNDSSLRQNLSLYLMRLYMSKAKEMEKLTVDIKPSSDPLVLHDLCMKLIEQAPDAGNTPQRIAGYLLTAQHEAMRTGLIVSGATDSASTTSTTSQKPGDINEEHPDGTILCVYEITIKPFNYHRILDSYDCVKTYNETHSSTINEITVICRKQDCPSEMISLSTSLCMGTYNYQDIRYYFWNIDEWISFTLQHMNISAREKFFELLNNYINDSNTHEAVKIAWSKLNS</sequence>
<keyword evidence="3" id="KW-1185">Reference proteome</keyword>
<evidence type="ECO:0000313" key="3">
    <source>
        <dbReference type="Proteomes" id="UP000049472"/>
    </source>
</evidence>
<dbReference type="EMBL" id="CVRQ01000028">
    <property type="protein sequence ID" value="CRL41069.1"/>
    <property type="molecule type" value="Genomic_DNA"/>
</dbReference>
<proteinExistence type="predicted"/>
<dbReference type="Proteomes" id="UP000049472">
    <property type="component" value="Unassembled WGS sequence"/>
</dbReference>